<name>A0A0X3PVW6_SCHSO</name>
<proteinExistence type="predicted"/>
<dbReference type="EMBL" id="GEEE01007234">
    <property type="protein sequence ID" value="JAP55991.1"/>
    <property type="molecule type" value="Transcribed_RNA"/>
</dbReference>
<dbReference type="AlphaFoldDB" id="A0A0X3PVW6"/>
<accession>A0A0X3PVW6</accession>
<gene>
    <name evidence="1" type="ORF">TR165730</name>
</gene>
<organism evidence="1">
    <name type="scientific">Schistocephalus solidus</name>
    <name type="common">Tapeworm</name>
    <dbReference type="NCBI Taxonomy" id="70667"/>
    <lineage>
        <taxon>Eukaryota</taxon>
        <taxon>Metazoa</taxon>
        <taxon>Spiralia</taxon>
        <taxon>Lophotrochozoa</taxon>
        <taxon>Platyhelminthes</taxon>
        <taxon>Cestoda</taxon>
        <taxon>Eucestoda</taxon>
        <taxon>Diphyllobothriidea</taxon>
        <taxon>Diphyllobothriidae</taxon>
        <taxon>Schistocephalus</taxon>
    </lineage>
</organism>
<evidence type="ECO:0000313" key="1">
    <source>
        <dbReference type="EMBL" id="JAP55991.1"/>
    </source>
</evidence>
<protein>
    <submittedName>
        <fullName evidence="1">Uncharacterized protein</fullName>
    </submittedName>
</protein>
<sequence length="113" mass="12746">MTTGRLSLAKAAEKQRTRSDRVCKLHPCLLFKPVKDYESSNLSSLVIDLSLVLSRSFRTKLPALQNHMATGSSMSFGIPIMTTSCQKWALKYIMVALYVSEDGRGYFLLQLKR</sequence>
<reference evidence="1" key="1">
    <citation type="submission" date="2016-01" db="EMBL/GenBank/DDBJ databases">
        <title>Reference transcriptome for the parasite Schistocephalus solidus: insights into the molecular evolution of parasitism.</title>
        <authorList>
            <person name="Hebert F.O."/>
            <person name="Grambauer S."/>
            <person name="Barber I."/>
            <person name="Landry C.R."/>
            <person name="Aubin-Horth N."/>
        </authorList>
    </citation>
    <scope>NUCLEOTIDE SEQUENCE</scope>
</reference>